<dbReference type="NCBIfam" id="TIGR01662">
    <property type="entry name" value="HAD-SF-IIIA"/>
    <property type="match status" value="1"/>
</dbReference>
<dbReference type="PANTHER" id="PTHR42891:SF1">
    <property type="entry name" value="D-GLYCERO-BETA-D-MANNO-HEPTOSE-1,7-BISPHOSPHATE 7-PHOSPHATASE"/>
    <property type="match status" value="1"/>
</dbReference>
<dbReference type="CDD" id="cd07503">
    <property type="entry name" value="HAD_HisB-N"/>
    <property type="match status" value="1"/>
</dbReference>
<dbReference type="Pfam" id="PF13242">
    <property type="entry name" value="Hydrolase_like"/>
    <property type="match status" value="1"/>
</dbReference>
<dbReference type="Gene3D" id="3.40.50.1000">
    <property type="entry name" value="HAD superfamily/HAD-like"/>
    <property type="match status" value="1"/>
</dbReference>
<dbReference type="GO" id="GO:0046872">
    <property type="term" value="F:metal ion binding"/>
    <property type="evidence" value="ECO:0007669"/>
    <property type="project" value="UniProtKB-KW"/>
</dbReference>
<dbReference type="Proteomes" id="UP000178526">
    <property type="component" value="Unassembled WGS sequence"/>
</dbReference>
<feature type="site" description="Stabilizes the phosphoryl group" evidence="10">
    <location>
        <position position="57"/>
    </location>
</feature>
<feature type="binding site" evidence="9">
    <location>
        <begin position="114"/>
        <end position="115"/>
    </location>
    <ligand>
        <name>substrate</name>
    </ligand>
</feature>
<feature type="binding site" evidence="9">
    <location>
        <begin position="15"/>
        <end position="17"/>
    </location>
    <ligand>
        <name>substrate</name>
    </ligand>
</feature>
<dbReference type="GO" id="GO:0005975">
    <property type="term" value="P:carbohydrate metabolic process"/>
    <property type="evidence" value="ECO:0007669"/>
    <property type="project" value="InterPro"/>
</dbReference>
<dbReference type="PANTHER" id="PTHR42891">
    <property type="entry name" value="D-GLYCERO-BETA-D-MANNO-HEPTOSE-1,7-BISPHOSPHATE 7-PHOSPHATASE"/>
    <property type="match status" value="1"/>
</dbReference>
<feature type="binding site" evidence="11">
    <location>
        <position position="140"/>
    </location>
    <ligand>
        <name>Mg(2+)</name>
        <dbReference type="ChEBI" id="CHEBI:18420"/>
    </ligand>
</feature>
<dbReference type="SUPFAM" id="SSF56784">
    <property type="entry name" value="HAD-like"/>
    <property type="match status" value="1"/>
</dbReference>
<feature type="active site" description="Nucleophile" evidence="8">
    <location>
        <position position="15"/>
    </location>
</feature>
<sequence>MTVKNEKKNRAIFLDRDGTVTVEVGYVNDTNRLTLLPRSGRAIKLLNQSPFKAILATNQAGVARGYFSEEMIIKANKWLQTLLQIEGAFLDKIYYCPHHPKVGKKPYRSRCNCRKPLPGMLLKAAEEFNLDLTKCYVIGDKLSDAVLAKNAGARAIIVRSGYGAGELELNNRDSFLKKVFIAEDLMEAVLWIFDQEKINPVTRFFNS</sequence>
<dbReference type="InterPro" id="IPR006549">
    <property type="entry name" value="HAD-SF_hydro_IIIA"/>
</dbReference>
<evidence type="ECO:0000256" key="2">
    <source>
        <dbReference type="ARBA" id="ARBA00022490"/>
    </source>
</evidence>
<dbReference type="PIRSF" id="PIRSF004682">
    <property type="entry name" value="GmhB"/>
    <property type="match status" value="1"/>
</dbReference>
<organism evidence="12 13">
    <name type="scientific">Candidatus Schekmanbacteria bacterium GWA2_38_11</name>
    <dbReference type="NCBI Taxonomy" id="1817876"/>
    <lineage>
        <taxon>Bacteria</taxon>
        <taxon>Candidatus Schekmaniibacteriota</taxon>
    </lineage>
</organism>
<evidence type="ECO:0000256" key="11">
    <source>
        <dbReference type="PIRSR" id="PIRSR004682-4"/>
    </source>
</evidence>
<dbReference type="InterPro" id="IPR036412">
    <property type="entry name" value="HAD-like_sf"/>
</dbReference>
<keyword evidence="3 11" id="KW-0479">Metal-binding</keyword>
<feature type="binding site" evidence="11">
    <location>
        <position position="141"/>
    </location>
    <ligand>
        <name>Mg(2+)</name>
        <dbReference type="ChEBI" id="CHEBI:18420"/>
    </ligand>
</feature>
<feature type="binding site" evidence="11">
    <location>
        <position position="17"/>
    </location>
    <ligand>
        <name>Mg(2+)</name>
        <dbReference type="ChEBI" id="CHEBI:18420"/>
    </ligand>
</feature>
<feature type="binding site" evidence="11">
    <location>
        <position position="98"/>
    </location>
    <ligand>
        <name>Zn(2+)</name>
        <dbReference type="ChEBI" id="CHEBI:29105"/>
    </ligand>
</feature>
<protein>
    <recommendedName>
        <fullName evidence="6 7">D,D-heptose 1,7-bisphosphate phosphatase</fullName>
        <ecNumber evidence="7">3.1.3.-</ecNumber>
    </recommendedName>
</protein>
<proteinExistence type="inferred from homology"/>
<reference evidence="12 13" key="1">
    <citation type="journal article" date="2016" name="Nat. Commun.">
        <title>Thousands of microbial genomes shed light on interconnected biogeochemical processes in an aquifer system.</title>
        <authorList>
            <person name="Anantharaman K."/>
            <person name="Brown C.T."/>
            <person name="Hug L.A."/>
            <person name="Sharon I."/>
            <person name="Castelle C.J."/>
            <person name="Probst A.J."/>
            <person name="Thomas B.C."/>
            <person name="Singh A."/>
            <person name="Wilkins M.J."/>
            <person name="Karaoz U."/>
            <person name="Brodie E.L."/>
            <person name="Williams K.H."/>
            <person name="Hubbard S.S."/>
            <person name="Banfield J.F."/>
        </authorList>
    </citation>
    <scope>NUCLEOTIDE SEQUENCE [LARGE SCALE GENOMIC DNA]</scope>
</reference>
<dbReference type="InterPro" id="IPR006543">
    <property type="entry name" value="Histidinol-phos"/>
</dbReference>
<feature type="binding site" evidence="11">
    <location>
        <position position="111"/>
    </location>
    <ligand>
        <name>Zn(2+)</name>
        <dbReference type="ChEBI" id="CHEBI:29105"/>
    </ligand>
</feature>
<dbReference type="EC" id="3.1.3.-" evidence="7"/>
<evidence type="ECO:0000313" key="12">
    <source>
        <dbReference type="EMBL" id="OGL39887.1"/>
    </source>
</evidence>
<evidence type="ECO:0000256" key="9">
    <source>
        <dbReference type="PIRSR" id="PIRSR004682-2"/>
    </source>
</evidence>
<evidence type="ECO:0000256" key="6">
    <source>
        <dbReference type="ARBA" id="ARBA00031828"/>
    </source>
</evidence>
<dbReference type="InterPro" id="IPR004446">
    <property type="entry name" value="Heptose_bisP_phosphatase"/>
</dbReference>
<feature type="binding site" evidence="11">
    <location>
        <position position="15"/>
    </location>
    <ligand>
        <name>Mg(2+)</name>
        <dbReference type="ChEBI" id="CHEBI:18420"/>
    </ligand>
</feature>
<name>A0A1F7RG08_9BACT</name>
<keyword evidence="4 7" id="KW-0378">Hydrolase</keyword>
<keyword evidence="11" id="KW-0862">Zinc</keyword>
<dbReference type="NCBIfam" id="TIGR01656">
    <property type="entry name" value="Histidinol-ppas"/>
    <property type="match status" value="1"/>
</dbReference>
<evidence type="ECO:0000313" key="13">
    <source>
        <dbReference type="Proteomes" id="UP000178526"/>
    </source>
</evidence>
<comment type="caution">
    <text evidence="12">The sequence shown here is derived from an EMBL/GenBank/DDBJ whole genome shotgun (WGS) entry which is preliminary data.</text>
</comment>
<dbReference type="GO" id="GO:0005737">
    <property type="term" value="C:cytoplasm"/>
    <property type="evidence" value="ECO:0007669"/>
    <property type="project" value="UniProtKB-SubCell"/>
</dbReference>
<dbReference type="AlphaFoldDB" id="A0A1F7RG08"/>
<evidence type="ECO:0000256" key="5">
    <source>
        <dbReference type="ARBA" id="ARBA00023277"/>
    </source>
</evidence>
<keyword evidence="2 7" id="KW-0963">Cytoplasm</keyword>
<dbReference type="GO" id="GO:0016791">
    <property type="term" value="F:phosphatase activity"/>
    <property type="evidence" value="ECO:0007669"/>
    <property type="project" value="InterPro"/>
</dbReference>
<comment type="subcellular location">
    <subcellularLocation>
        <location evidence="1 7">Cytoplasm</location>
    </subcellularLocation>
</comment>
<comment type="similarity">
    <text evidence="7">Belongs to the gmhB family.</text>
</comment>
<feature type="site" description="Contributes to substrate recognition" evidence="10">
    <location>
        <position position="114"/>
    </location>
</feature>
<gene>
    <name evidence="12" type="ORF">A2042_06785</name>
</gene>
<evidence type="ECO:0000256" key="4">
    <source>
        <dbReference type="ARBA" id="ARBA00022801"/>
    </source>
</evidence>
<comment type="cofactor">
    <cofactor evidence="11">
        <name>Zn(2+)</name>
        <dbReference type="ChEBI" id="CHEBI:29105"/>
    </cofactor>
</comment>
<feature type="binding site" evidence="11">
    <location>
        <position position="113"/>
    </location>
    <ligand>
        <name>Zn(2+)</name>
        <dbReference type="ChEBI" id="CHEBI:29105"/>
    </ligand>
</feature>
<accession>A0A1F7RG08</accession>
<feature type="binding site" evidence="9">
    <location>
        <begin position="23"/>
        <end position="26"/>
    </location>
    <ligand>
        <name>substrate</name>
    </ligand>
</feature>
<dbReference type="InterPro" id="IPR023214">
    <property type="entry name" value="HAD_sf"/>
</dbReference>
<evidence type="ECO:0000256" key="3">
    <source>
        <dbReference type="ARBA" id="ARBA00022723"/>
    </source>
</evidence>
<keyword evidence="5 7" id="KW-0119">Carbohydrate metabolism</keyword>
<keyword evidence="11" id="KW-0460">Magnesium</keyword>
<evidence type="ECO:0000256" key="8">
    <source>
        <dbReference type="PIRSR" id="PIRSR004682-1"/>
    </source>
</evidence>
<evidence type="ECO:0000256" key="10">
    <source>
        <dbReference type="PIRSR" id="PIRSR004682-3"/>
    </source>
</evidence>
<feature type="binding site" evidence="9">
    <location>
        <position position="141"/>
    </location>
    <ligand>
        <name>substrate</name>
    </ligand>
</feature>
<feature type="site" description="Stabilizes the phosphoryl group" evidence="10">
    <location>
        <position position="115"/>
    </location>
</feature>
<feature type="binding site" evidence="11">
    <location>
        <position position="96"/>
    </location>
    <ligand>
        <name>Zn(2+)</name>
        <dbReference type="ChEBI" id="CHEBI:29105"/>
    </ligand>
</feature>
<evidence type="ECO:0000256" key="1">
    <source>
        <dbReference type="ARBA" id="ARBA00004496"/>
    </source>
</evidence>
<dbReference type="EMBL" id="MGDB01000110">
    <property type="protein sequence ID" value="OGL39887.1"/>
    <property type="molecule type" value="Genomic_DNA"/>
</dbReference>
<comment type="cofactor">
    <cofactor evidence="11">
        <name>Mg(2+)</name>
        <dbReference type="ChEBI" id="CHEBI:18420"/>
    </cofactor>
</comment>
<feature type="active site" description="Proton donor" evidence="8">
    <location>
        <position position="17"/>
    </location>
</feature>
<evidence type="ECO:0000256" key="7">
    <source>
        <dbReference type="PIRNR" id="PIRNR004682"/>
    </source>
</evidence>
<feature type="binding site" evidence="9">
    <location>
        <begin position="57"/>
        <end position="60"/>
    </location>
    <ligand>
        <name>substrate</name>
    </ligand>
</feature>